<dbReference type="RefSeq" id="XP_024716737.1">
    <property type="nucleotide sequence ID" value="XM_024861372.1"/>
</dbReference>
<dbReference type="CDD" id="cd00170">
    <property type="entry name" value="SEC14"/>
    <property type="match status" value="1"/>
</dbReference>
<dbReference type="Pfam" id="PF03765">
    <property type="entry name" value="CRAL_TRIO_N"/>
    <property type="match status" value="1"/>
</dbReference>
<dbReference type="InterPro" id="IPR052432">
    <property type="entry name" value="PITP/CRAL-TRIO"/>
</dbReference>
<evidence type="ECO:0000259" key="2">
    <source>
        <dbReference type="PROSITE" id="PS50191"/>
    </source>
</evidence>
<dbReference type="InParanoid" id="A0A2T3APZ3"/>
<dbReference type="SMART" id="SM00516">
    <property type="entry name" value="SEC14"/>
    <property type="match status" value="1"/>
</dbReference>
<dbReference type="Gene3D" id="3.40.525.10">
    <property type="entry name" value="CRAL-TRIO lipid binding domain"/>
    <property type="match status" value="1"/>
</dbReference>
<proteinExistence type="predicted"/>
<keyword evidence="4" id="KW-1185">Reference proteome</keyword>
<dbReference type="Proteomes" id="UP000241818">
    <property type="component" value="Unassembled WGS sequence"/>
</dbReference>
<feature type="region of interest" description="Disordered" evidence="1">
    <location>
        <begin position="440"/>
        <end position="470"/>
    </location>
</feature>
<evidence type="ECO:0000256" key="1">
    <source>
        <dbReference type="SAM" id="MobiDB-lite"/>
    </source>
</evidence>
<name>A0A2T3APZ3_AMORE</name>
<dbReference type="SMART" id="SM01100">
    <property type="entry name" value="CRAL_TRIO_N"/>
    <property type="match status" value="1"/>
</dbReference>
<evidence type="ECO:0000313" key="4">
    <source>
        <dbReference type="Proteomes" id="UP000241818"/>
    </source>
</evidence>
<feature type="domain" description="CRAL-TRIO" evidence="2">
    <location>
        <begin position="202"/>
        <end position="347"/>
    </location>
</feature>
<dbReference type="SUPFAM" id="SSF52087">
    <property type="entry name" value="CRAL/TRIO domain"/>
    <property type="match status" value="1"/>
</dbReference>
<dbReference type="InterPro" id="IPR036273">
    <property type="entry name" value="CRAL/TRIO_N_dom_sf"/>
</dbReference>
<dbReference type="InterPro" id="IPR036865">
    <property type="entry name" value="CRAL-TRIO_dom_sf"/>
</dbReference>
<feature type="compositionally biased region" description="Polar residues" evidence="1">
    <location>
        <begin position="446"/>
        <end position="456"/>
    </location>
</feature>
<evidence type="ECO:0000313" key="3">
    <source>
        <dbReference type="EMBL" id="PSS07081.1"/>
    </source>
</evidence>
<gene>
    <name evidence="3" type="ORF">M430DRAFT_110603</name>
</gene>
<dbReference type="PANTHER" id="PTHR46590:SF1">
    <property type="entry name" value="PHOSPHATIDYLINOSITOL TRANSFER PROTEIN CSR1"/>
    <property type="match status" value="1"/>
</dbReference>
<organism evidence="3 4">
    <name type="scientific">Amorphotheca resinae ATCC 22711</name>
    <dbReference type="NCBI Taxonomy" id="857342"/>
    <lineage>
        <taxon>Eukaryota</taxon>
        <taxon>Fungi</taxon>
        <taxon>Dikarya</taxon>
        <taxon>Ascomycota</taxon>
        <taxon>Pezizomycotina</taxon>
        <taxon>Leotiomycetes</taxon>
        <taxon>Helotiales</taxon>
        <taxon>Amorphothecaceae</taxon>
        <taxon>Amorphotheca</taxon>
    </lineage>
</organism>
<dbReference type="STRING" id="857342.A0A2T3APZ3"/>
<dbReference type="PROSITE" id="PS50191">
    <property type="entry name" value="CRAL_TRIO"/>
    <property type="match status" value="1"/>
</dbReference>
<accession>A0A2T3APZ3</accession>
<dbReference type="EMBL" id="KZ679019">
    <property type="protein sequence ID" value="PSS07081.1"/>
    <property type="molecule type" value="Genomic_DNA"/>
</dbReference>
<dbReference type="PANTHER" id="PTHR46590">
    <property type="entry name" value="PHOSPHATIDYLINOSITOL TRANSFER PROTEIN CSR1-RELATED"/>
    <property type="match status" value="1"/>
</dbReference>
<sequence length="470" mass="53019">MAVESLPGRPGTLTPAEEEKLRELWIATLQVFGILDAQEAAEPANGTAKTDAKKSKKKRMSLFRRGHKDEDTSSTTSTESGSRVPSGSGDSDDKYGQTKEFQEALANLSPEAIRAAFWSMVKHDHPDGLLLRFLRARKWDVEKALVMMVSTMRWRSGEMHVDDDIMLNGELAAVLDANGTDPEKKKAGNDFMSQMRMGKSFLHGLDKEGRPMCFVRVRFHKQGEQAEEALERYTVFVIESARLLLAPPVDTACVVFDMTGFSMANMDYAPLKFIIKCFEANYPESLGVVLVHKAPWVFQGIWKIIKGWLDPVVASKVHFTNSNQEMEQFVPASNIIKELDGDEDWAYKYIEPVPGENDAIKDTETRDKLLAERQNLIKEYENVTLDWIRGKETNPEIIKATRNELANKLRDDYWRLDPFIRARSYYDRIGMINPGGRIQFYPGKTPASQGPSSATPNGVKPVETSENDLD</sequence>
<dbReference type="FunCoup" id="A0A2T3APZ3">
    <property type="interactions" value="170"/>
</dbReference>
<dbReference type="InterPro" id="IPR001251">
    <property type="entry name" value="CRAL-TRIO_dom"/>
</dbReference>
<dbReference type="InterPro" id="IPR011074">
    <property type="entry name" value="CRAL/TRIO_N_dom"/>
</dbReference>
<dbReference type="GeneID" id="36569453"/>
<protein>
    <recommendedName>
        <fullName evidence="2">CRAL-TRIO domain-containing protein</fullName>
    </recommendedName>
</protein>
<dbReference type="AlphaFoldDB" id="A0A2T3APZ3"/>
<feature type="region of interest" description="Disordered" evidence="1">
    <location>
        <begin position="38"/>
        <end position="95"/>
    </location>
</feature>
<feature type="compositionally biased region" description="Basic residues" evidence="1">
    <location>
        <begin position="54"/>
        <end position="66"/>
    </location>
</feature>
<dbReference type="Pfam" id="PF00650">
    <property type="entry name" value="CRAL_TRIO"/>
    <property type="match status" value="1"/>
</dbReference>
<reference evidence="3 4" key="1">
    <citation type="journal article" date="2018" name="New Phytol.">
        <title>Comparative genomics and transcriptomics depict ericoid mycorrhizal fungi as versatile saprotrophs and plant mutualists.</title>
        <authorList>
            <person name="Martino E."/>
            <person name="Morin E."/>
            <person name="Grelet G.A."/>
            <person name="Kuo A."/>
            <person name="Kohler A."/>
            <person name="Daghino S."/>
            <person name="Barry K.W."/>
            <person name="Cichocki N."/>
            <person name="Clum A."/>
            <person name="Dockter R.B."/>
            <person name="Hainaut M."/>
            <person name="Kuo R.C."/>
            <person name="LaButti K."/>
            <person name="Lindahl B.D."/>
            <person name="Lindquist E.A."/>
            <person name="Lipzen A."/>
            <person name="Khouja H.R."/>
            <person name="Magnuson J."/>
            <person name="Murat C."/>
            <person name="Ohm R.A."/>
            <person name="Singer S.W."/>
            <person name="Spatafora J.W."/>
            <person name="Wang M."/>
            <person name="Veneault-Fourrey C."/>
            <person name="Henrissat B."/>
            <person name="Grigoriev I.V."/>
            <person name="Martin F.M."/>
            <person name="Perotto S."/>
        </authorList>
    </citation>
    <scope>NUCLEOTIDE SEQUENCE [LARGE SCALE GENOMIC DNA]</scope>
    <source>
        <strain evidence="3 4">ATCC 22711</strain>
    </source>
</reference>
<dbReference type="SUPFAM" id="SSF46938">
    <property type="entry name" value="CRAL/TRIO N-terminal domain"/>
    <property type="match status" value="1"/>
</dbReference>
<dbReference type="OrthoDB" id="43460at2759"/>